<dbReference type="EMBL" id="FOLB01000002">
    <property type="protein sequence ID" value="SFB87261.1"/>
    <property type="molecule type" value="Genomic_DNA"/>
</dbReference>
<dbReference type="PROSITE" id="PS51318">
    <property type="entry name" value="TAT"/>
    <property type="match status" value="1"/>
</dbReference>
<evidence type="ECO:0000256" key="1">
    <source>
        <dbReference type="SAM" id="SignalP"/>
    </source>
</evidence>
<dbReference type="InterPro" id="IPR006311">
    <property type="entry name" value="TAT_signal"/>
</dbReference>
<name>A0A1I1EJM1_9ACTN</name>
<evidence type="ECO:0000313" key="3">
    <source>
        <dbReference type="Proteomes" id="UP000198832"/>
    </source>
</evidence>
<sequence>MSTKPVDEPKQQPSRRTVLRAGAHAAWAVPAIQIAAAAPAFAAGSGVYPTSQLGLSVLGHTRRSDGSGFIIVELSATGAPAKNVVVMVSGYSRQGAPVTSGPYAVALGDKVRATIPLSFGNRARTLTVVATGTTSNLGGAAAGGKTVTYSVPTTVQSTVKTAVLSLVKPSAPRVTYDYANWPAASAISATATISTDLAVKNVVWTMTNSAGAVLATGTIPSMVAGGSVQVSASGTAAWLETLTFSAKATTNDTHAYPASPATATASAY</sequence>
<dbReference type="STRING" id="574651.SAMN04487968_102106"/>
<proteinExistence type="predicted"/>
<feature type="signal peptide" evidence="1">
    <location>
        <begin position="1"/>
        <end position="42"/>
    </location>
</feature>
<dbReference type="RefSeq" id="WP_139230017.1">
    <property type="nucleotide sequence ID" value="NZ_FOLB01000002.1"/>
</dbReference>
<protein>
    <submittedName>
        <fullName evidence="2">Uncharacterized protein</fullName>
    </submittedName>
</protein>
<feature type="chain" id="PRO_5039697874" evidence="1">
    <location>
        <begin position="43"/>
        <end position="268"/>
    </location>
</feature>
<evidence type="ECO:0000313" key="2">
    <source>
        <dbReference type="EMBL" id="SFB87261.1"/>
    </source>
</evidence>
<organism evidence="2 3">
    <name type="scientific">Nocardioides terrae</name>
    <dbReference type="NCBI Taxonomy" id="574651"/>
    <lineage>
        <taxon>Bacteria</taxon>
        <taxon>Bacillati</taxon>
        <taxon>Actinomycetota</taxon>
        <taxon>Actinomycetes</taxon>
        <taxon>Propionibacteriales</taxon>
        <taxon>Nocardioidaceae</taxon>
        <taxon>Nocardioides</taxon>
    </lineage>
</organism>
<dbReference type="Proteomes" id="UP000198832">
    <property type="component" value="Unassembled WGS sequence"/>
</dbReference>
<dbReference type="AlphaFoldDB" id="A0A1I1EJM1"/>
<keyword evidence="1" id="KW-0732">Signal</keyword>
<reference evidence="2 3" key="1">
    <citation type="submission" date="2016-10" db="EMBL/GenBank/DDBJ databases">
        <authorList>
            <person name="de Groot N.N."/>
        </authorList>
    </citation>
    <scope>NUCLEOTIDE SEQUENCE [LARGE SCALE GENOMIC DNA]</scope>
    <source>
        <strain evidence="2 3">CGMCC 1.7056</strain>
    </source>
</reference>
<keyword evidence="3" id="KW-1185">Reference proteome</keyword>
<accession>A0A1I1EJM1</accession>
<gene>
    <name evidence="2" type="ORF">SAMN04487968_102106</name>
</gene>